<reference evidence="8 9" key="1">
    <citation type="submission" date="2024-06" db="EMBL/GenBank/DDBJ databases">
        <title>The Natural Products Discovery Center: Release of the First 8490 Sequenced Strains for Exploring Actinobacteria Biosynthetic Diversity.</title>
        <authorList>
            <person name="Kalkreuter E."/>
            <person name="Kautsar S.A."/>
            <person name="Yang D."/>
            <person name="Bader C.D."/>
            <person name="Teijaro C.N."/>
            <person name="Fluegel L."/>
            <person name="Davis C.M."/>
            <person name="Simpson J.R."/>
            <person name="Lauterbach L."/>
            <person name="Steele A.D."/>
            <person name="Gui C."/>
            <person name="Meng S."/>
            <person name="Li G."/>
            <person name="Viehrig K."/>
            <person name="Ye F."/>
            <person name="Su P."/>
            <person name="Kiefer A.F."/>
            <person name="Nichols A."/>
            <person name="Cepeda A.J."/>
            <person name="Yan W."/>
            <person name="Fan B."/>
            <person name="Jiang Y."/>
            <person name="Adhikari A."/>
            <person name="Zheng C.-J."/>
            <person name="Schuster L."/>
            <person name="Cowan T.M."/>
            <person name="Smanski M.J."/>
            <person name="Chevrette M.G."/>
            <person name="De Carvalho L.P.S."/>
            <person name="Shen B."/>
        </authorList>
    </citation>
    <scope>NUCLEOTIDE SEQUENCE [LARGE SCALE GENOMIC DNA]</scope>
    <source>
        <strain evidence="8 9">NPDC005137</strain>
    </source>
</reference>
<dbReference type="PANTHER" id="PTHR30074">
    <property type="entry name" value="FORMATE DEHYDROGENASE, NITRATE-INDUCIBLE, CYTOCHROME B556 FDN SUBUNIT"/>
    <property type="match status" value="1"/>
</dbReference>
<evidence type="ECO:0000313" key="9">
    <source>
        <dbReference type="Proteomes" id="UP001550044"/>
    </source>
</evidence>
<feature type="transmembrane region" description="Helical" evidence="6">
    <location>
        <begin position="60"/>
        <end position="78"/>
    </location>
</feature>
<evidence type="ECO:0000256" key="3">
    <source>
        <dbReference type="ARBA" id="ARBA00022692"/>
    </source>
</evidence>
<comment type="subcellular location">
    <subcellularLocation>
        <location evidence="1">Cell membrane</location>
        <topology evidence="1">Multi-pass membrane protein</topology>
    </subcellularLocation>
</comment>
<dbReference type="Pfam" id="PF01292">
    <property type="entry name" value="Ni_hydr_CYTB"/>
    <property type="match status" value="1"/>
</dbReference>
<comment type="caution">
    <text evidence="8">The sequence shown here is derived from an EMBL/GenBank/DDBJ whole genome shotgun (WGS) entry which is preliminary data.</text>
</comment>
<evidence type="ECO:0000259" key="7">
    <source>
        <dbReference type="Pfam" id="PF01292"/>
    </source>
</evidence>
<evidence type="ECO:0000256" key="5">
    <source>
        <dbReference type="ARBA" id="ARBA00023136"/>
    </source>
</evidence>
<dbReference type="InterPro" id="IPR011577">
    <property type="entry name" value="Cyt_b561_bac/Ni-Hgenase"/>
</dbReference>
<proteinExistence type="predicted"/>
<dbReference type="RefSeq" id="WP_356711621.1">
    <property type="nucleotide sequence ID" value="NZ_JBEXIP010000029.1"/>
</dbReference>
<evidence type="ECO:0000256" key="4">
    <source>
        <dbReference type="ARBA" id="ARBA00022989"/>
    </source>
</evidence>
<feature type="transmembrane region" description="Helical" evidence="6">
    <location>
        <begin position="20"/>
        <end position="40"/>
    </location>
</feature>
<dbReference type="InterPro" id="IPR051817">
    <property type="entry name" value="FDH_cytochrome_b556_subunit"/>
</dbReference>
<evidence type="ECO:0000256" key="6">
    <source>
        <dbReference type="SAM" id="Phobius"/>
    </source>
</evidence>
<dbReference type="SUPFAM" id="SSF81342">
    <property type="entry name" value="Transmembrane di-heme cytochromes"/>
    <property type="match status" value="1"/>
</dbReference>
<keyword evidence="9" id="KW-1185">Reference proteome</keyword>
<protein>
    <submittedName>
        <fullName evidence="8">Cytochrome b/b6 domain-containing protein</fullName>
    </submittedName>
</protein>
<feature type="transmembrane region" description="Helical" evidence="6">
    <location>
        <begin position="155"/>
        <end position="172"/>
    </location>
</feature>
<evidence type="ECO:0000256" key="2">
    <source>
        <dbReference type="ARBA" id="ARBA00022475"/>
    </source>
</evidence>
<keyword evidence="3 6" id="KW-0812">Transmembrane</keyword>
<gene>
    <name evidence="8" type="ORF">ABZV61_29010</name>
</gene>
<keyword evidence="2" id="KW-1003">Cell membrane</keyword>
<dbReference type="PANTHER" id="PTHR30074:SF6">
    <property type="entry name" value="FORMATE DEHYDROGENASE GAMMA SUBUNIT"/>
    <property type="match status" value="1"/>
</dbReference>
<evidence type="ECO:0000256" key="1">
    <source>
        <dbReference type="ARBA" id="ARBA00004651"/>
    </source>
</evidence>
<evidence type="ECO:0000313" key="8">
    <source>
        <dbReference type="EMBL" id="MET8436747.1"/>
    </source>
</evidence>
<dbReference type="InterPro" id="IPR016174">
    <property type="entry name" value="Di-haem_cyt_TM"/>
</dbReference>
<dbReference type="Gene3D" id="1.20.950.20">
    <property type="entry name" value="Transmembrane di-heme cytochromes, Chain C"/>
    <property type="match status" value="1"/>
</dbReference>
<keyword evidence="4 6" id="KW-1133">Transmembrane helix</keyword>
<organism evidence="8 9">
    <name type="scientific">Streptomyces sp. 900116325</name>
    <dbReference type="NCBI Taxonomy" id="3154295"/>
    <lineage>
        <taxon>Bacteria</taxon>
        <taxon>Bacillati</taxon>
        <taxon>Actinomycetota</taxon>
        <taxon>Actinomycetes</taxon>
        <taxon>Kitasatosporales</taxon>
        <taxon>Streptomycetaceae</taxon>
        <taxon>Streptomyces</taxon>
    </lineage>
</organism>
<accession>A0ABV2UFX1</accession>
<sequence length="211" mass="23568">MPRPAEQSDLIRRFTAAERWIHRGTAALVGTALVTAAFLYLPVLAELVGRRRLLVTVHEWAGIAMPIPLLAGLVSRAFRADLSRLNRFGPHDRGWVRATLRRRPRTAGKFNAGQKLYANVLAGALLVMIGTGLLMWFPRLAPLLWRTGATFVHDWLALLIAALVLGHIRMAVRDAQARRGLRTGQVPRDWARDHHPLWEEENPAPAAAQKP</sequence>
<dbReference type="EMBL" id="JBEXIP010000029">
    <property type="protein sequence ID" value="MET8436747.1"/>
    <property type="molecule type" value="Genomic_DNA"/>
</dbReference>
<feature type="domain" description="Cytochrome b561 bacterial/Ni-hydrogenase" evidence="7">
    <location>
        <begin position="13"/>
        <end position="175"/>
    </location>
</feature>
<feature type="transmembrane region" description="Helical" evidence="6">
    <location>
        <begin position="116"/>
        <end position="135"/>
    </location>
</feature>
<dbReference type="Proteomes" id="UP001550044">
    <property type="component" value="Unassembled WGS sequence"/>
</dbReference>
<keyword evidence="5 6" id="KW-0472">Membrane</keyword>
<name>A0ABV2UFX1_9ACTN</name>